<dbReference type="InterPro" id="IPR043128">
    <property type="entry name" value="Rev_trsase/Diguanyl_cyclase"/>
</dbReference>
<evidence type="ECO:0000259" key="2">
    <source>
        <dbReference type="Pfam" id="PF17919"/>
    </source>
</evidence>
<dbReference type="Proteomes" id="UP001152622">
    <property type="component" value="Chromosome 16"/>
</dbReference>
<name>A0A9Q1EKV7_SYNKA</name>
<dbReference type="PANTHER" id="PTHR37984:SF5">
    <property type="entry name" value="PROTEIN NYNRIN-LIKE"/>
    <property type="match status" value="1"/>
</dbReference>
<dbReference type="PANTHER" id="PTHR37984">
    <property type="entry name" value="PROTEIN CBG26694"/>
    <property type="match status" value="1"/>
</dbReference>
<sequence length="323" mass="36765">MSRPLTELLKKDTDFVWGQSQEQAVQELKRKLCMATCLAYLDKDREFYMEASFSQHCLSAALSQKHDQDKRVVAYASRALSSVELKFSDCEKALLTTIWALEHFRSYIGGQKIIIETCHQPVTFLNSQRLREGRVSNSRIAAWMMALQGYEVEVKYAQNHKMASGQGLAECQHCDSEVQPQEHLTVVTALSWPSNHHFYDDNDPVLKTIYQFVSDPEKYQILPESLEQVEDLNSCYNLRQNLKIEKGLLAYASGSPNPPRPEDVSIASAYTAHQYVTVQQDPHLASYSRKPLDSFSLTVASTPKGSMFDLTPRMFTRSTLNHL</sequence>
<dbReference type="Gene3D" id="3.30.70.270">
    <property type="match status" value="1"/>
</dbReference>
<evidence type="ECO:0000256" key="1">
    <source>
        <dbReference type="ARBA" id="ARBA00023268"/>
    </source>
</evidence>
<keyword evidence="1" id="KW-0511">Multifunctional enzyme</keyword>
<dbReference type="OrthoDB" id="8837338at2759"/>
<dbReference type="InterPro" id="IPR043502">
    <property type="entry name" value="DNA/RNA_pol_sf"/>
</dbReference>
<protein>
    <recommendedName>
        <fullName evidence="2">Reverse transcriptase/retrotransposon-derived protein RNase H-like domain-containing protein</fullName>
    </recommendedName>
</protein>
<accession>A0A9Q1EKV7</accession>
<evidence type="ECO:0000313" key="3">
    <source>
        <dbReference type="EMBL" id="KAJ8340608.1"/>
    </source>
</evidence>
<proteinExistence type="predicted"/>
<dbReference type="InterPro" id="IPR050951">
    <property type="entry name" value="Retrovirus_Pol_polyprotein"/>
</dbReference>
<reference evidence="3" key="1">
    <citation type="journal article" date="2023" name="Science">
        <title>Genome structures resolve the early diversification of teleost fishes.</title>
        <authorList>
            <person name="Parey E."/>
            <person name="Louis A."/>
            <person name="Montfort J."/>
            <person name="Bouchez O."/>
            <person name="Roques C."/>
            <person name="Iampietro C."/>
            <person name="Lluch J."/>
            <person name="Castinel A."/>
            <person name="Donnadieu C."/>
            <person name="Desvignes T."/>
            <person name="Floi Bucao C."/>
            <person name="Jouanno E."/>
            <person name="Wen M."/>
            <person name="Mejri S."/>
            <person name="Dirks R."/>
            <person name="Jansen H."/>
            <person name="Henkel C."/>
            <person name="Chen W.J."/>
            <person name="Zahm M."/>
            <person name="Cabau C."/>
            <person name="Klopp C."/>
            <person name="Thompson A.W."/>
            <person name="Robinson-Rechavi M."/>
            <person name="Braasch I."/>
            <person name="Lecointre G."/>
            <person name="Bobe J."/>
            <person name="Postlethwait J.H."/>
            <person name="Berthelot C."/>
            <person name="Roest Crollius H."/>
            <person name="Guiguen Y."/>
        </authorList>
    </citation>
    <scope>NUCLEOTIDE SEQUENCE</scope>
    <source>
        <strain evidence="3">WJC10195</strain>
    </source>
</reference>
<keyword evidence="4" id="KW-1185">Reference proteome</keyword>
<dbReference type="AlphaFoldDB" id="A0A9Q1EKV7"/>
<dbReference type="Gene3D" id="3.10.20.370">
    <property type="match status" value="1"/>
</dbReference>
<evidence type="ECO:0000313" key="4">
    <source>
        <dbReference type="Proteomes" id="UP001152622"/>
    </source>
</evidence>
<dbReference type="SUPFAM" id="SSF56672">
    <property type="entry name" value="DNA/RNA polymerases"/>
    <property type="match status" value="1"/>
</dbReference>
<comment type="caution">
    <text evidence="3">The sequence shown here is derived from an EMBL/GenBank/DDBJ whole genome shotgun (WGS) entry which is preliminary data.</text>
</comment>
<feature type="domain" description="Reverse transcriptase/retrotransposon-derived protein RNase H-like" evidence="2">
    <location>
        <begin position="17"/>
        <end position="115"/>
    </location>
</feature>
<dbReference type="GO" id="GO:0003824">
    <property type="term" value="F:catalytic activity"/>
    <property type="evidence" value="ECO:0007669"/>
    <property type="project" value="UniProtKB-KW"/>
</dbReference>
<dbReference type="EMBL" id="JAINUF010000016">
    <property type="protein sequence ID" value="KAJ8340608.1"/>
    <property type="molecule type" value="Genomic_DNA"/>
</dbReference>
<organism evidence="3 4">
    <name type="scientific">Synaphobranchus kaupii</name>
    <name type="common">Kaup's arrowtooth eel</name>
    <dbReference type="NCBI Taxonomy" id="118154"/>
    <lineage>
        <taxon>Eukaryota</taxon>
        <taxon>Metazoa</taxon>
        <taxon>Chordata</taxon>
        <taxon>Craniata</taxon>
        <taxon>Vertebrata</taxon>
        <taxon>Euteleostomi</taxon>
        <taxon>Actinopterygii</taxon>
        <taxon>Neopterygii</taxon>
        <taxon>Teleostei</taxon>
        <taxon>Anguilliformes</taxon>
        <taxon>Synaphobranchidae</taxon>
        <taxon>Synaphobranchus</taxon>
    </lineage>
</organism>
<gene>
    <name evidence="3" type="ORF">SKAU_G00352410</name>
</gene>
<dbReference type="Pfam" id="PF17919">
    <property type="entry name" value="RT_RNaseH_2"/>
    <property type="match status" value="1"/>
</dbReference>
<dbReference type="InterPro" id="IPR041577">
    <property type="entry name" value="RT_RNaseH_2"/>
</dbReference>